<accession>A0A928V590</accession>
<protein>
    <submittedName>
        <fullName evidence="1">Uncharacterized protein</fullName>
    </submittedName>
</protein>
<proteinExistence type="predicted"/>
<dbReference type="AlphaFoldDB" id="A0A928V590"/>
<sequence>MLFFPAGEEVFTKRSRVLALYQREGFRARRKCDNFSARFGKIRFFLTLFDLFNTCLGVDVFLE</sequence>
<evidence type="ECO:0000313" key="2">
    <source>
        <dbReference type="Proteomes" id="UP000652567"/>
    </source>
</evidence>
<name>A0A928V590_9GAMM</name>
<organism evidence="1 2">
    <name type="scientific">Cellvibrio polysaccharolyticus</name>
    <dbReference type="NCBI Taxonomy" id="2082724"/>
    <lineage>
        <taxon>Bacteria</taxon>
        <taxon>Pseudomonadati</taxon>
        <taxon>Pseudomonadota</taxon>
        <taxon>Gammaproteobacteria</taxon>
        <taxon>Cellvibrionales</taxon>
        <taxon>Cellvibrionaceae</taxon>
        <taxon>Cellvibrio</taxon>
    </lineage>
</organism>
<comment type="caution">
    <text evidence="1">The sequence shown here is derived from an EMBL/GenBank/DDBJ whole genome shotgun (WGS) entry which is preliminary data.</text>
</comment>
<keyword evidence="2" id="KW-1185">Reference proteome</keyword>
<reference evidence="1" key="1">
    <citation type="submission" date="2018-07" db="EMBL/GenBank/DDBJ databases">
        <title>Genome assembly of strain Ka43.</title>
        <authorList>
            <person name="Kukolya J."/>
            <person name="Nagy I."/>
            <person name="Horvath B."/>
            <person name="Toth A."/>
        </authorList>
    </citation>
    <scope>NUCLEOTIDE SEQUENCE</scope>
    <source>
        <strain evidence="1">KB43</strain>
    </source>
</reference>
<gene>
    <name evidence="1" type="ORF">C4F51_06455</name>
</gene>
<dbReference type="EMBL" id="PRDL01000001">
    <property type="protein sequence ID" value="MBE8716829.1"/>
    <property type="molecule type" value="Genomic_DNA"/>
</dbReference>
<evidence type="ECO:0000313" key="1">
    <source>
        <dbReference type="EMBL" id="MBE8716829.1"/>
    </source>
</evidence>
<dbReference type="Proteomes" id="UP000652567">
    <property type="component" value="Unassembled WGS sequence"/>
</dbReference>